<keyword evidence="4" id="KW-1185">Reference proteome</keyword>
<dbReference type="EMBL" id="PQXK01000004">
    <property type="protein sequence ID" value="TGO42905.1"/>
    <property type="molecule type" value="Genomic_DNA"/>
</dbReference>
<evidence type="ECO:0000313" key="3">
    <source>
        <dbReference type="EMBL" id="TGO42905.1"/>
    </source>
</evidence>
<feature type="domain" description="DUF6594" evidence="2">
    <location>
        <begin position="96"/>
        <end position="130"/>
    </location>
</feature>
<evidence type="ECO:0000259" key="2">
    <source>
        <dbReference type="Pfam" id="PF20237"/>
    </source>
</evidence>
<reference evidence="3 4" key="1">
    <citation type="submission" date="2017-12" db="EMBL/GenBank/DDBJ databases">
        <title>Comparative genomics of Botrytis spp.</title>
        <authorList>
            <person name="Valero-Jimenez C.A."/>
            <person name="Tapia P."/>
            <person name="Veloso J."/>
            <person name="Silva-Moreno E."/>
            <person name="Staats M."/>
            <person name="Valdes J.H."/>
            <person name="Van Kan J.A.L."/>
        </authorList>
    </citation>
    <scope>NUCLEOTIDE SEQUENCE [LARGE SCALE GENOMIC DNA]</scope>
    <source>
        <strain evidence="3 4">Bh0001</strain>
    </source>
</reference>
<accession>A0A4Z1H2B4</accession>
<dbReference type="Pfam" id="PF20237">
    <property type="entry name" value="DUF6594"/>
    <property type="match status" value="1"/>
</dbReference>
<comment type="caution">
    <text evidence="3">The sequence shown here is derived from an EMBL/GenBank/DDBJ whole genome shotgun (WGS) entry which is preliminary data.</text>
</comment>
<sequence>MSRASERASSATGDADQMEKGVSDVGITKALKPTLLDPTTLKPIKPEGMTQEEFEKTYDLPDKDTAQFCEYLQNLADNRPLCQNLVRNVELSIDGYPRLATVIDSDEQFMLYRRFGHLQARLLLHKQEEL</sequence>
<name>A0A4Z1H2B4_9HELO</name>
<dbReference type="Proteomes" id="UP000297814">
    <property type="component" value="Unassembled WGS sequence"/>
</dbReference>
<proteinExistence type="predicted"/>
<evidence type="ECO:0000256" key="1">
    <source>
        <dbReference type="SAM" id="MobiDB-lite"/>
    </source>
</evidence>
<feature type="region of interest" description="Disordered" evidence="1">
    <location>
        <begin position="1"/>
        <end position="24"/>
    </location>
</feature>
<dbReference type="AlphaFoldDB" id="A0A4Z1H2B4"/>
<evidence type="ECO:0000313" key="4">
    <source>
        <dbReference type="Proteomes" id="UP000297814"/>
    </source>
</evidence>
<dbReference type="PANTHER" id="PTHR34502:SF3">
    <property type="entry name" value="DUF6594 DOMAIN-CONTAINING PROTEIN"/>
    <property type="match status" value="1"/>
</dbReference>
<organism evidence="3 4">
    <name type="scientific">Botrytis hyacinthi</name>
    <dbReference type="NCBI Taxonomy" id="278943"/>
    <lineage>
        <taxon>Eukaryota</taxon>
        <taxon>Fungi</taxon>
        <taxon>Dikarya</taxon>
        <taxon>Ascomycota</taxon>
        <taxon>Pezizomycotina</taxon>
        <taxon>Leotiomycetes</taxon>
        <taxon>Helotiales</taxon>
        <taxon>Sclerotiniaceae</taxon>
        <taxon>Botrytis</taxon>
    </lineage>
</organism>
<gene>
    <name evidence="3" type="ORF">BHYA_0004g00310</name>
</gene>
<protein>
    <recommendedName>
        <fullName evidence="2">DUF6594 domain-containing protein</fullName>
    </recommendedName>
</protein>
<dbReference type="PANTHER" id="PTHR34502">
    <property type="entry name" value="DUF6594 DOMAIN-CONTAINING PROTEIN-RELATED"/>
    <property type="match status" value="1"/>
</dbReference>
<dbReference type="InterPro" id="IPR046529">
    <property type="entry name" value="DUF6594"/>
</dbReference>